<comment type="caution">
    <text evidence="1">The sequence shown here is derived from an EMBL/GenBank/DDBJ whole genome shotgun (WGS) entry which is preliminary data.</text>
</comment>
<name>A0AAD8UL98_GLOAC</name>
<dbReference type="AlphaFoldDB" id="A0AAD8UL98"/>
<gene>
    <name evidence="1" type="ORF">BDZ83DRAFT_650519</name>
</gene>
<dbReference type="GeneID" id="85394277"/>
<dbReference type="RefSeq" id="XP_060366402.1">
    <property type="nucleotide sequence ID" value="XM_060510378.1"/>
</dbReference>
<dbReference type="Proteomes" id="UP001244207">
    <property type="component" value="Unassembled WGS sequence"/>
</dbReference>
<keyword evidence="2" id="KW-1185">Reference proteome</keyword>
<organism evidence="1 2">
    <name type="scientific">Glomerella acutata</name>
    <name type="common">Colletotrichum acutatum</name>
    <dbReference type="NCBI Taxonomy" id="27357"/>
    <lineage>
        <taxon>Eukaryota</taxon>
        <taxon>Fungi</taxon>
        <taxon>Dikarya</taxon>
        <taxon>Ascomycota</taxon>
        <taxon>Pezizomycotina</taxon>
        <taxon>Sordariomycetes</taxon>
        <taxon>Hypocreomycetidae</taxon>
        <taxon>Glomerellales</taxon>
        <taxon>Glomerellaceae</taxon>
        <taxon>Colletotrichum</taxon>
        <taxon>Colletotrichum acutatum species complex</taxon>
    </lineage>
</organism>
<accession>A0AAD8UL98</accession>
<reference evidence="1" key="1">
    <citation type="submission" date="2021-12" db="EMBL/GenBank/DDBJ databases">
        <title>Comparative genomics, transcriptomics and evolutionary studies reveal genomic signatures of adaptation to plant cell wall in hemibiotrophic fungi.</title>
        <authorList>
            <consortium name="DOE Joint Genome Institute"/>
            <person name="Baroncelli R."/>
            <person name="Diaz J.F."/>
            <person name="Benocci T."/>
            <person name="Peng M."/>
            <person name="Battaglia E."/>
            <person name="Haridas S."/>
            <person name="Andreopoulos W."/>
            <person name="Labutti K."/>
            <person name="Pangilinan J."/>
            <person name="Floch G.L."/>
            <person name="Makela M.R."/>
            <person name="Henrissat B."/>
            <person name="Grigoriev I.V."/>
            <person name="Crouch J.A."/>
            <person name="De Vries R.P."/>
            <person name="Sukno S.A."/>
            <person name="Thon M.R."/>
        </authorList>
    </citation>
    <scope>NUCLEOTIDE SEQUENCE</scope>
    <source>
        <strain evidence="1">CBS 112980</strain>
    </source>
</reference>
<sequence length="133" mass="15104">MLDQGELGTAMKVLSKESADTVRGWFSGGQAGESYEPLLEDEEADLSADLSELSYEEEKPVEYTRRSWFRWRRFHARRIFWTLVPSFVAHAYGHGDENSVVPDSHPTSYLNGLRGIAAMVVIILHYTDDVSIH</sequence>
<protein>
    <submittedName>
        <fullName evidence="1">Uncharacterized protein</fullName>
    </submittedName>
</protein>
<dbReference type="EMBL" id="JAHMHS010000033">
    <property type="protein sequence ID" value="KAK1726347.1"/>
    <property type="molecule type" value="Genomic_DNA"/>
</dbReference>
<evidence type="ECO:0000313" key="2">
    <source>
        <dbReference type="Proteomes" id="UP001244207"/>
    </source>
</evidence>
<evidence type="ECO:0000313" key="1">
    <source>
        <dbReference type="EMBL" id="KAK1726347.1"/>
    </source>
</evidence>
<proteinExistence type="predicted"/>